<keyword evidence="3" id="KW-1185">Reference proteome</keyword>
<feature type="compositionally biased region" description="Acidic residues" evidence="1">
    <location>
        <begin position="94"/>
        <end position="104"/>
    </location>
</feature>
<evidence type="ECO:0000313" key="2">
    <source>
        <dbReference type="EMBL" id="TCK27155.1"/>
    </source>
</evidence>
<dbReference type="EMBL" id="SMFZ01000001">
    <property type="protein sequence ID" value="TCK27155.1"/>
    <property type="molecule type" value="Genomic_DNA"/>
</dbReference>
<organism evidence="2 3">
    <name type="scientific">Pseudonocardia endophytica</name>
    <dbReference type="NCBI Taxonomy" id="401976"/>
    <lineage>
        <taxon>Bacteria</taxon>
        <taxon>Bacillati</taxon>
        <taxon>Actinomycetota</taxon>
        <taxon>Actinomycetes</taxon>
        <taxon>Pseudonocardiales</taxon>
        <taxon>Pseudonocardiaceae</taxon>
        <taxon>Pseudonocardia</taxon>
    </lineage>
</organism>
<reference evidence="2 3" key="1">
    <citation type="submission" date="2019-03" db="EMBL/GenBank/DDBJ databases">
        <title>Sequencing the genomes of 1000 actinobacteria strains.</title>
        <authorList>
            <person name="Klenk H.-P."/>
        </authorList>
    </citation>
    <scope>NUCLEOTIDE SEQUENCE [LARGE SCALE GENOMIC DNA]</scope>
    <source>
        <strain evidence="2 3">DSM 44969</strain>
    </source>
</reference>
<dbReference type="Proteomes" id="UP000295560">
    <property type="component" value="Unassembled WGS sequence"/>
</dbReference>
<accession>A0A4R1I0V0</accession>
<proteinExistence type="predicted"/>
<feature type="region of interest" description="Disordered" evidence="1">
    <location>
        <begin position="77"/>
        <end position="104"/>
    </location>
</feature>
<dbReference type="RefSeq" id="WP_132425481.1">
    <property type="nucleotide sequence ID" value="NZ_SMFZ01000001.1"/>
</dbReference>
<comment type="caution">
    <text evidence="2">The sequence shown here is derived from an EMBL/GenBank/DDBJ whole genome shotgun (WGS) entry which is preliminary data.</text>
</comment>
<sequence>MMLGIALVGTALLVGLAVLIGRIERVSTETAFLQVAAGRRENGEERRRLMDRELDLENWERELHEQQERLGRLEQRLRKLEQRPARPPSGDTTCDLEDDDGAAP</sequence>
<evidence type="ECO:0000256" key="1">
    <source>
        <dbReference type="SAM" id="MobiDB-lite"/>
    </source>
</evidence>
<protein>
    <submittedName>
        <fullName evidence="2">Uncharacterized protein</fullName>
    </submittedName>
</protein>
<name>A0A4R1I0V0_PSEEN</name>
<gene>
    <name evidence="2" type="ORF">EV378_3014</name>
</gene>
<evidence type="ECO:0000313" key="3">
    <source>
        <dbReference type="Proteomes" id="UP000295560"/>
    </source>
</evidence>
<dbReference type="AlphaFoldDB" id="A0A4R1I0V0"/>